<protein>
    <submittedName>
        <fullName evidence="2">Stage II sporulation protein D</fullName>
    </submittedName>
</protein>
<sequence>MKQNKFILLIVAVLLVLTFAVPSLLVLPFSDGNANGKLDERLSLKSKKADNSWMTKGPAVAVFRSEQKKVEKLPIEEYVIGVVASEMSAEFDEEALKAQALAARTYIISHLMNKDSGGVPDGADVTDTVQHQVYKNLDDLKRIWGSDYDWKLKKVTSAVKATAGQIITYKDEPINAAFFSTSNGYTENSQDYWENTVPYLQSVASPWDKESPKYTAQKTISISDFEKELGVKLGNSGSVGTITSRTPGKRVGTIEIGGKKFTGREVREKLALNSSDFSWVRKGDHLIITTKGYGHGVGMSQYGADGMAKQGKNYKQILAYYYKGIQITSDDKYVTKVTASK</sequence>
<dbReference type="GO" id="GO:0030288">
    <property type="term" value="C:outer membrane-bounded periplasmic space"/>
    <property type="evidence" value="ECO:0007669"/>
    <property type="project" value="TreeGrafter"/>
</dbReference>
<proteinExistence type="predicted"/>
<reference evidence="2 3" key="1">
    <citation type="submission" date="2018-10" db="EMBL/GenBank/DDBJ databases">
        <title>Falsibacillus sp. genome draft.</title>
        <authorList>
            <person name="Shi S."/>
        </authorList>
    </citation>
    <scope>NUCLEOTIDE SEQUENCE [LARGE SCALE GENOMIC DNA]</scope>
    <source>
        <strain evidence="2 3">GY 10110</strain>
    </source>
</reference>
<dbReference type="NCBIfam" id="TIGR02669">
    <property type="entry name" value="SpoIID_LytB"/>
    <property type="match status" value="1"/>
</dbReference>
<dbReference type="InterPro" id="IPR014225">
    <property type="entry name" value="Spore_II_D_firmicutes"/>
</dbReference>
<dbReference type="PANTHER" id="PTHR30032">
    <property type="entry name" value="N-ACETYLMURAMOYL-L-ALANINE AMIDASE-RELATED"/>
    <property type="match status" value="1"/>
</dbReference>
<name>A0A3L7JYH9_9BACI</name>
<dbReference type="Proteomes" id="UP000276770">
    <property type="component" value="Unassembled WGS sequence"/>
</dbReference>
<dbReference type="OrthoDB" id="9794671at2"/>
<evidence type="ECO:0000313" key="3">
    <source>
        <dbReference type="Proteomes" id="UP000276770"/>
    </source>
</evidence>
<gene>
    <name evidence="2" type="primary">spoIID</name>
    <name evidence="2" type="ORF">D9X91_12205</name>
</gene>
<evidence type="ECO:0000313" key="2">
    <source>
        <dbReference type="EMBL" id="RLQ94751.1"/>
    </source>
</evidence>
<evidence type="ECO:0000259" key="1">
    <source>
        <dbReference type="Pfam" id="PF08486"/>
    </source>
</evidence>
<dbReference type="EMBL" id="RCVZ01000008">
    <property type="protein sequence ID" value="RLQ94751.1"/>
    <property type="molecule type" value="Genomic_DNA"/>
</dbReference>
<dbReference type="InterPro" id="IPR051922">
    <property type="entry name" value="Bact_Sporulation_Assoc"/>
</dbReference>
<dbReference type="InterPro" id="IPR013693">
    <property type="entry name" value="SpoIID/LytB_N"/>
</dbReference>
<dbReference type="Pfam" id="PF08486">
    <property type="entry name" value="SpoIID"/>
    <property type="match status" value="1"/>
</dbReference>
<dbReference type="AlphaFoldDB" id="A0A3L7JYH9"/>
<dbReference type="NCBIfam" id="TIGR02870">
    <property type="entry name" value="spore_II_D"/>
    <property type="match status" value="1"/>
</dbReference>
<dbReference type="GO" id="GO:0030435">
    <property type="term" value="P:sporulation resulting in formation of a cellular spore"/>
    <property type="evidence" value="ECO:0007669"/>
    <property type="project" value="InterPro"/>
</dbReference>
<dbReference type="PANTHER" id="PTHR30032:SF4">
    <property type="entry name" value="AMIDASE ENHANCER"/>
    <property type="match status" value="1"/>
</dbReference>
<comment type="caution">
    <text evidence="2">The sequence shown here is derived from an EMBL/GenBank/DDBJ whole genome shotgun (WGS) entry which is preliminary data.</text>
</comment>
<accession>A0A3L7JYH9</accession>
<feature type="domain" description="Sporulation stage II protein D amidase enhancer LytB N-terminal" evidence="1">
    <location>
        <begin position="66"/>
        <end position="169"/>
    </location>
</feature>
<organism evidence="2 3">
    <name type="scientific">Falsibacillus albus</name>
    <dbReference type="NCBI Taxonomy" id="2478915"/>
    <lineage>
        <taxon>Bacteria</taxon>
        <taxon>Bacillati</taxon>
        <taxon>Bacillota</taxon>
        <taxon>Bacilli</taxon>
        <taxon>Bacillales</taxon>
        <taxon>Bacillaceae</taxon>
        <taxon>Falsibacillus</taxon>
    </lineage>
</organism>
<dbReference type="RefSeq" id="WP_121680914.1">
    <property type="nucleotide sequence ID" value="NZ_RCVZ01000008.1"/>
</dbReference>
<dbReference type="InterPro" id="IPR013486">
    <property type="entry name" value="SpoIID/LytB"/>
</dbReference>
<keyword evidence="3" id="KW-1185">Reference proteome</keyword>